<dbReference type="RefSeq" id="WP_085911276.1">
    <property type="nucleotide sequence ID" value="NZ_AP018920.1"/>
</dbReference>
<dbReference type="InterPro" id="IPR000485">
    <property type="entry name" value="AsnC-type_HTH_dom"/>
</dbReference>
<dbReference type="InterPro" id="IPR011711">
    <property type="entry name" value="GntR_C"/>
</dbReference>
<dbReference type="PANTHER" id="PTHR43537:SF49">
    <property type="entry name" value="TRANSCRIPTIONAL REGULATORY PROTEIN"/>
    <property type="match status" value="1"/>
</dbReference>
<reference evidence="5 6" key="1">
    <citation type="submission" date="2016-09" db="EMBL/GenBank/DDBJ databases">
        <title>Pseudonocardia autotrophica DSM535, a candidate organism with high potential of specific P450 cytochromes.</title>
        <authorList>
            <person name="Grumaz C."/>
            <person name="Vainshtein Y."/>
            <person name="Kirstahler P."/>
            <person name="Sohn K."/>
        </authorList>
    </citation>
    <scope>NUCLEOTIDE SEQUENCE [LARGE SCALE GENOMIC DNA]</scope>
    <source>
        <strain evidence="5 6">DSM 535</strain>
    </source>
</reference>
<organism evidence="5 6">
    <name type="scientific">Pseudonocardia autotrophica</name>
    <name type="common">Amycolata autotrophica</name>
    <name type="synonym">Nocardia autotrophica</name>
    <dbReference type="NCBI Taxonomy" id="2074"/>
    <lineage>
        <taxon>Bacteria</taxon>
        <taxon>Bacillati</taxon>
        <taxon>Actinomycetota</taxon>
        <taxon>Actinomycetes</taxon>
        <taxon>Pseudonocardiales</taxon>
        <taxon>Pseudonocardiaceae</taxon>
        <taxon>Pseudonocardia</taxon>
    </lineage>
</organism>
<dbReference type="STRING" id="2074.BG845_00881"/>
<dbReference type="PRINTS" id="PR00033">
    <property type="entry name" value="HTHASNC"/>
</dbReference>
<dbReference type="GO" id="GO:0043565">
    <property type="term" value="F:sequence-specific DNA binding"/>
    <property type="evidence" value="ECO:0007669"/>
    <property type="project" value="InterPro"/>
</dbReference>
<name>A0A1Y2N731_PSEAH</name>
<dbReference type="InterPro" id="IPR008920">
    <property type="entry name" value="TF_FadR/GntR_C"/>
</dbReference>
<gene>
    <name evidence="5" type="primary">ydfH_1</name>
    <name evidence="5" type="ORF">BG845_00881</name>
</gene>
<evidence type="ECO:0000256" key="3">
    <source>
        <dbReference type="ARBA" id="ARBA00023163"/>
    </source>
</evidence>
<dbReference type="Gene3D" id="1.20.120.530">
    <property type="entry name" value="GntR ligand-binding domain-like"/>
    <property type="match status" value="1"/>
</dbReference>
<dbReference type="PROSITE" id="PS50949">
    <property type="entry name" value="HTH_GNTR"/>
    <property type="match status" value="1"/>
</dbReference>
<sequence>MSEATPRRASERAQTALREQILSGDLPGGTRLGEVELAERLGLSRTPVREALSRLAAEGLVELHAHRGARVTEFTETDLEDIFDVRRALEPRATERAAGRASTADLDELDALAQEMLAIGSPGPGQDLDRLVELNQRFHARLLEIAAAPTLTAALAGVVHAPVVLRTFHSYDAASLARSLAHHVEIVAALRAGDGGWAAAVMVSHLANARAVMTAARGVLPTAPSGVNRNDGCS</sequence>
<dbReference type="SMART" id="SM00345">
    <property type="entry name" value="HTH_GNTR"/>
    <property type="match status" value="1"/>
</dbReference>
<keyword evidence="6" id="KW-1185">Reference proteome</keyword>
<protein>
    <submittedName>
        <fullName evidence="5">Putative HTH-type transcriptional regulator YdfH</fullName>
    </submittedName>
</protein>
<dbReference type="EMBL" id="MIGB01000003">
    <property type="protein sequence ID" value="OSY43276.1"/>
    <property type="molecule type" value="Genomic_DNA"/>
</dbReference>
<accession>A0A1Y2N731</accession>
<keyword evidence="3" id="KW-0804">Transcription</keyword>
<dbReference type="PANTHER" id="PTHR43537">
    <property type="entry name" value="TRANSCRIPTIONAL REGULATOR, GNTR FAMILY"/>
    <property type="match status" value="1"/>
</dbReference>
<evidence type="ECO:0000256" key="1">
    <source>
        <dbReference type="ARBA" id="ARBA00023015"/>
    </source>
</evidence>
<dbReference type="AlphaFoldDB" id="A0A1Y2N731"/>
<dbReference type="SMART" id="SM00895">
    <property type="entry name" value="FCD"/>
    <property type="match status" value="1"/>
</dbReference>
<dbReference type="Proteomes" id="UP000194360">
    <property type="component" value="Unassembled WGS sequence"/>
</dbReference>
<dbReference type="Pfam" id="PF07729">
    <property type="entry name" value="FCD"/>
    <property type="match status" value="1"/>
</dbReference>
<feature type="domain" description="HTH gntR-type" evidence="4">
    <location>
        <begin position="7"/>
        <end position="74"/>
    </location>
</feature>
<dbReference type="InterPro" id="IPR036388">
    <property type="entry name" value="WH-like_DNA-bd_sf"/>
</dbReference>
<comment type="caution">
    <text evidence="5">The sequence shown here is derived from an EMBL/GenBank/DDBJ whole genome shotgun (WGS) entry which is preliminary data.</text>
</comment>
<dbReference type="InterPro" id="IPR000524">
    <property type="entry name" value="Tscrpt_reg_HTH_GntR"/>
</dbReference>
<dbReference type="CDD" id="cd07377">
    <property type="entry name" value="WHTH_GntR"/>
    <property type="match status" value="1"/>
</dbReference>
<dbReference type="Gene3D" id="1.10.10.10">
    <property type="entry name" value="Winged helix-like DNA-binding domain superfamily/Winged helix DNA-binding domain"/>
    <property type="match status" value="1"/>
</dbReference>
<keyword evidence="2" id="KW-0238">DNA-binding</keyword>
<dbReference type="GO" id="GO:0003700">
    <property type="term" value="F:DNA-binding transcription factor activity"/>
    <property type="evidence" value="ECO:0007669"/>
    <property type="project" value="InterPro"/>
</dbReference>
<evidence type="ECO:0000256" key="2">
    <source>
        <dbReference type="ARBA" id="ARBA00023125"/>
    </source>
</evidence>
<dbReference type="PRINTS" id="PR00035">
    <property type="entry name" value="HTHGNTR"/>
</dbReference>
<proteinExistence type="predicted"/>
<dbReference type="SUPFAM" id="SSF46785">
    <property type="entry name" value="Winged helix' DNA-binding domain"/>
    <property type="match status" value="1"/>
</dbReference>
<dbReference type="SUPFAM" id="SSF48008">
    <property type="entry name" value="GntR ligand-binding domain-like"/>
    <property type="match status" value="1"/>
</dbReference>
<evidence type="ECO:0000259" key="4">
    <source>
        <dbReference type="PROSITE" id="PS50949"/>
    </source>
</evidence>
<dbReference type="Pfam" id="PF00392">
    <property type="entry name" value="GntR"/>
    <property type="match status" value="1"/>
</dbReference>
<dbReference type="OrthoDB" id="8680240at2"/>
<keyword evidence="1" id="KW-0805">Transcription regulation</keyword>
<dbReference type="InterPro" id="IPR036390">
    <property type="entry name" value="WH_DNA-bd_sf"/>
</dbReference>
<evidence type="ECO:0000313" key="5">
    <source>
        <dbReference type="EMBL" id="OSY43276.1"/>
    </source>
</evidence>
<evidence type="ECO:0000313" key="6">
    <source>
        <dbReference type="Proteomes" id="UP000194360"/>
    </source>
</evidence>